<feature type="compositionally biased region" description="Low complexity" evidence="1">
    <location>
        <begin position="15"/>
        <end position="26"/>
    </location>
</feature>
<reference evidence="3" key="1">
    <citation type="submission" date="2013-10" db="EMBL/GenBank/DDBJ databases">
        <title>Genome sequencing of Onchocerca volvulus.</title>
        <authorList>
            <person name="Cotton J."/>
            <person name="Tsai J."/>
            <person name="Stanley E."/>
            <person name="Tracey A."/>
            <person name="Holroyd N."/>
            <person name="Lustigman S."/>
            <person name="Berriman M."/>
        </authorList>
    </citation>
    <scope>NUCLEOTIDE SEQUENCE</scope>
</reference>
<dbReference type="EnsemblMetazoa" id="OVOC9552.1">
    <property type="protein sequence ID" value="OVOC9552.1"/>
    <property type="gene ID" value="WBGene00246361"/>
</dbReference>
<protein>
    <submittedName>
        <fullName evidence="2">Uncharacterized protein</fullName>
    </submittedName>
</protein>
<dbReference type="OMA" id="GRINNTM"/>
<feature type="region of interest" description="Disordered" evidence="1">
    <location>
        <begin position="15"/>
        <end position="38"/>
    </location>
</feature>
<reference evidence="2" key="2">
    <citation type="submission" date="2018-02" db="UniProtKB">
        <authorList>
            <consortium name="EnsemblMetazoa"/>
        </authorList>
    </citation>
    <scope>IDENTIFICATION</scope>
</reference>
<evidence type="ECO:0000313" key="2">
    <source>
        <dbReference type="EnsemblMetazoa" id="OVOC9552.1"/>
    </source>
</evidence>
<keyword evidence="3" id="KW-1185">Reference proteome</keyword>
<proteinExistence type="predicted"/>
<evidence type="ECO:0000313" key="3">
    <source>
        <dbReference type="Proteomes" id="UP000024404"/>
    </source>
</evidence>
<accession>A0A2K6WLM4</accession>
<name>A0A2K6WLM4_ONCVO</name>
<dbReference type="EMBL" id="CMVM020000283">
    <property type="status" value="NOT_ANNOTATED_CDS"/>
    <property type="molecule type" value="Genomic_DNA"/>
</dbReference>
<sequence>MLLASSQQKLKELNGDNLNVSLSDNDNNSEDGYVSDDSDIDDGDINYYTTTLYLQNTSWDDTSAFERYILTQLLAEGRINNTMLPWISGRRLVIRIVRNTEAATPDNIISVTVFQEI</sequence>
<organism evidence="2 3">
    <name type="scientific">Onchocerca volvulus</name>
    <dbReference type="NCBI Taxonomy" id="6282"/>
    <lineage>
        <taxon>Eukaryota</taxon>
        <taxon>Metazoa</taxon>
        <taxon>Ecdysozoa</taxon>
        <taxon>Nematoda</taxon>
        <taxon>Chromadorea</taxon>
        <taxon>Rhabditida</taxon>
        <taxon>Spirurina</taxon>
        <taxon>Spiruromorpha</taxon>
        <taxon>Filarioidea</taxon>
        <taxon>Onchocercidae</taxon>
        <taxon>Onchocerca</taxon>
    </lineage>
</organism>
<dbReference type="Proteomes" id="UP000024404">
    <property type="component" value="Unassembled WGS sequence"/>
</dbReference>
<evidence type="ECO:0000256" key="1">
    <source>
        <dbReference type="SAM" id="MobiDB-lite"/>
    </source>
</evidence>
<dbReference type="AlphaFoldDB" id="A0A2K6WLM4"/>
<feature type="compositionally biased region" description="Acidic residues" evidence="1">
    <location>
        <begin position="27"/>
        <end position="38"/>
    </location>
</feature>